<accession>E6TSL3</accession>
<evidence type="ECO:0000256" key="1">
    <source>
        <dbReference type="SAM" id="Phobius"/>
    </source>
</evidence>
<dbReference type="EMBL" id="CP002394">
    <property type="protein sequence ID" value="ADU29521.1"/>
    <property type="molecule type" value="Genomic_DNA"/>
</dbReference>
<evidence type="ECO:0000313" key="2">
    <source>
        <dbReference type="EMBL" id="ADU29521.1"/>
    </source>
</evidence>
<keyword evidence="1" id="KW-0472">Membrane</keyword>
<keyword evidence="1" id="KW-1133">Transmembrane helix</keyword>
<feature type="transmembrane region" description="Helical" evidence="1">
    <location>
        <begin position="32"/>
        <end position="50"/>
    </location>
</feature>
<evidence type="ECO:0000313" key="3">
    <source>
        <dbReference type="Proteomes" id="UP000001401"/>
    </source>
</evidence>
<proteinExistence type="predicted"/>
<sequence precursor="true">MKNKLLLIILLSCILGSALISSLAWLTYTFKATFYGIALAVLVITGFVYFSEYFRRGKERNI</sequence>
<protein>
    <submittedName>
        <fullName evidence="2">BCCT transporter</fullName>
    </submittedName>
</protein>
<dbReference type="RefSeq" id="WP_013487861.1">
    <property type="nucleotide sequence ID" value="NC_014829.1"/>
</dbReference>
<dbReference type="STRING" id="649639.Bcell_1256"/>
<keyword evidence="1" id="KW-0812">Transmembrane</keyword>
<dbReference type="HOGENOM" id="CLU_2894448_0_0_9"/>
<gene>
    <name evidence="2" type="ordered locus">Bcell_1256</name>
</gene>
<dbReference type="OrthoDB" id="2974072at2"/>
<organism evidence="2 3">
    <name type="scientific">Evansella cellulosilytica (strain ATCC 21833 / DSM 2522 / FERM P-1141 / JCM 9156 / N-4)</name>
    <name type="common">Bacillus cellulosilyticus</name>
    <dbReference type="NCBI Taxonomy" id="649639"/>
    <lineage>
        <taxon>Bacteria</taxon>
        <taxon>Bacillati</taxon>
        <taxon>Bacillota</taxon>
        <taxon>Bacilli</taxon>
        <taxon>Bacillales</taxon>
        <taxon>Bacillaceae</taxon>
        <taxon>Evansella</taxon>
    </lineage>
</organism>
<dbReference type="AlphaFoldDB" id="E6TSL3"/>
<dbReference type="Proteomes" id="UP000001401">
    <property type="component" value="Chromosome"/>
</dbReference>
<dbReference type="KEGG" id="bco:Bcell_1256"/>
<keyword evidence="3" id="KW-1185">Reference proteome</keyword>
<name>E6TSL3_EVAC2</name>
<reference evidence="2 3" key="1">
    <citation type="submission" date="2010-12" db="EMBL/GenBank/DDBJ databases">
        <title>Complete sequence of Bacillus cellulosilyticus DSM 2522.</title>
        <authorList>
            <consortium name="US DOE Joint Genome Institute"/>
            <person name="Lucas S."/>
            <person name="Copeland A."/>
            <person name="Lapidus A."/>
            <person name="Cheng J.-F."/>
            <person name="Bruce D."/>
            <person name="Goodwin L."/>
            <person name="Pitluck S."/>
            <person name="Chertkov O."/>
            <person name="Detter J.C."/>
            <person name="Han C."/>
            <person name="Tapia R."/>
            <person name="Land M."/>
            <person name="Hauser L."/>
            <person name="Jeffries C."/>
            <person name="Kyrpides N."/>
            <person name="Ivanova N."/>
            <person name="Mikhailova N."/>
            <person name="Brumm P."/>
            <person name="Mead D."/>
            <person name="Woyke T."/>
        </authorList>
    </citation>
    <scope>NUCLEOTIDE SEQUENCE [LARGE SCALE GENOMIC DNA]</scope>
    <source>
        <strain evidence="3">ATCC 21833 / DSM 2522 / FERM P-1141 / JCM 9156 / N-4</strain>
    </source>
</reference>